<evidence type="ECO:0000313" key="2">
    <source>
        <dbReference type="Proteomes" id="UP001620626"/>
    </source>
</evidence>
<dbReference type="Proteomes" id="UP001620626">
    <property type="component" value="Unassembled WGS sequence"/>
</dbReference>
<dbReference type="EMBL" id="JBICBT010000089">
    <property type="protein sequence ID" value="KAL3123675.1"/>
    <property type="molecule type" value="Genomic_DNA"/>
</dbReference>
<evidence type="ECO:0000313" key="1">
    <source>
        <dbReference type="EMBL" id="KAL3123675.1"/>
    </source>
</evidence>
<sequence>MADKQTTAGRYRLDGNWPHAPIDVYEKVFWNGADEDERVFEYAQELEPKGADADWKPSLGALLNLQPLSEQQGGMDTPIEGVTSIYVYLRRAGGFFAPHTENAELFSISLLLPEMVEQDGYSVPAADFARFKNLAASVFVEEFSTDPEYLRAKEILINPEILRKHNIRCVRTGINTAIAWNVGPLSWAPYGLDSKPGCSDYYYPVIDTLELIKKYVLQQTETNGNEEIAANKWNEMTSEITKYQKGFDGIYLLGALPLQLKETSYPSNISKLTGIGFVPKILFKKILEYKKESDIDVVVVSVR</sequence>
<dbReference type="AlphaFoldDB" id="A0ABD2M815"/>
<comment type="caution">
    <text evidence="1">The sequence shown here is derived from an EMBL/GenBank/DDBJ whole genome shotgun (WGS) entry which is preliminary data.</text>
</comment>
<protein>
    <submittedName>
        <fullName evidence="1">Uncharacterized protein</fullName>
    </submittedName>
</protein>
<dbReference type="PANTHER" id="PTHR10694">
    <property type="entry name" value="LYSINE-SPECIFIC DEMETHYLASE"/>
    <property type="match status" value="1"/>
</dbReference>
<organism evidence="1 2">
    <name type="scientific">Heterodera trifolii</name>
    <dbReference type="NCBI Taxonomy" id="157864"/>
    <lineage>
        <taxon>Eukaryota</taxon>
        <taxon>Metazoa</taxon>
        <taxon>Ecdysozoa</taxon>
        <taxon>Nematoda</taxon>
        <taxon>Chromadorea</taxon>
        <taxon>Rhabditida</taxon>
        <taxon>Tylenchina</taxon>
        <taxon>Tylenchomorpha</taxon>
        <taxon>Tylenchoidea</taxon>
        <taxon>Heteroderidae</taxon>
        <taxon>Heteroderinae</taxon>
        <taxon>Heterodera</taxon>
    </lineage>
</organism>
<gene>
    <name evidence="1" type="ORF">niasHT_002757</name>
</gene>
<name>A0ABD2M815_9BILA</name>
<keyword evidence="2" id="KW-1185">Reference proteome</keyword>
<reference evidence="1 2" key="1">
    <citation type="submission" date="2024-10" db="EMBL/GenBank/DDBJ databases">
        <authorList>
            <person name="Kim D."/>
        </authorList>
    </citation>
    <scope>NUCLEOTIDE SEQUENCE [LARGE SCALE GENOMIC DNA]</scope>
    <source>
        <strain evidence="1">BH-2024</strain>
    </source>
</reference>
<accession>A0ABD2M815</accession>
<dbReference type="PANTHER" id="PTHR10694:SF7">
    <property type="entry name" value="[HISTONE H3]-TRIMETHYL-L-LYSINE(9) DEMETHYLASE"/>
    <property type="match status" value="1"/>
</dbReference>
<proteinExistence type="predicted"/>
<dbReference type="Gene3D" id="2.60.120.650">
    <property type="entry name" value="Cupin"/>
    <property type="match status" value="1"/>
</dbReference>